<sequence length="85" mass="9480">MATNSDLRLRKVGKEAFDILEEYLGTKGRKKPQNYCIRQVPNDPPSRRNAGEVVVAVIVDGNQVARGHGGAVMIPRPHKPTRWAF</sequence>
<dbReference type="AlphaFoldDB" id="A0AAX6I7S2"/>
<dbReference type="EMBL" id="JANAVB010006199">
    <property type="protein sequence ID" value="KAJ6845552.1"/>
    <property type="molecule type" value="Genomic_DNA"/>
</dbReference>
<evidence type="ECO:0000313" key="3">
    <source>
        <dbReference type="Proteomes" id="UP001140949"/>
    </source>
</evidence>
<protein>
    <submittedName>
        <fullName evidence="2">Uncharacterized protein</fullName>
    </submittedName>
</protein>
<organism evidence="2 3">
    <name type="scientific">Iris pallida</name>
    <name type="common">Sweet iris</name>
    <dbReference type="NCBI Taxonomy" id="29817"/>
    <lineage>
        <taxon>Eukaryota</taxon>
        <taxon>Viridiplantae</taxon>
        <taxon>Streptophyta</taxon>
        <taxon>Embryophyta</taxon>
        <taxon>Tracheophyta</taxon>
        <taxon>Spermatophyta</taxon>
        <taxon>Magnoliopsida</taxon>
        <taxon>Liliopsida</taxon>
        <taxon>Asparagales</taxon>
        <taxon>Iridaceae</taxon>
        <taxon>Iridoideae</taxon>
        <taxon>Irideae</taxon>
        <taxon>Iris</taxon>
    </lineage>
</organism>
<dbReference type="Proteomes" id="UP001140949">
    <property type="component" value="Unassembled WGS sequence"/>
</dbReference>
<evidence type="ECO:0000313" key="2">
    <source>
        <dbReference type="EMBL" id="KAJ6849088.1"/>
    </source>
</evidence>
<dbReference type="EMBL" id="JANAVB010003999">
    <property type="protein sequence ID" value="KAJ6849088.1"/>
    <property type="molecule type" value="Genomic_DNA"/>
</dbReference>
<proteinExistence type="predicted"/>
<comment type="caution">
    <text evidence="2">The sequence shown here is derived from an EMBL/GenBank/DDBJ whole genome shotgun (WGS) entry which is preliminary data.</text>
</comment>
<evidence type="ECO:0000313" key="1">
    <source>
        <dbReference type="EMBL" id="KAJ6845552.1"/>
    </source>
</evidence>
<gene>
    <name evidence="2" type="ORF">M6B38_271420</name>
    <name evidence="1" type="ORF">M6B38_287515</name>
</gene>
<keyword evidence="3" id="KW-1185">Reference proteome</keyword>
<accession>A0AAX6I7S2</accession>
<reference evidence="2" key="1">
    <citation type="journal article" date="2023" name="GigaByte">
        <title>Genome assembly of the bearded iris, Iris pallida Lam.</title>
        <authorList>
            <person name="Bruccoleri R.E."/>
            <person name="Oakeley E.J."/>
            <person name="Faust A.M.E."/>
            <person name="Altorfer M."/>
            <person name="Dessus-Babus S."/>
            <person name="Burckhardt D."/>
            <person name="Oertli M."/>
            <person name="Naumann U."/>
            <person name="Petersen F."/>
            <person name="Wong J."/>
        </authorList>
    </citation>
    <scope>NUCLEOTIDE SEQUENCE</scope>
    <source>
        <strain evidence="2">GSM-AAB239-AS_SAM_17_03QT</strain>
    </source>
</reference>
<reference evidence="2" key="2">
    <citation type="submission" date="2023-04" db="EMBL/GenBank/DDBJ databases">
        <authorList>
            <person name="Bruccoleri R.E."/>
            <person name="Oakeley E.J."/>
            <person name="Faust A.-M."/>
            <person name="Dessus-Babus S."/>
            <person name="Altorfer M."/>
            <person name="Burckhardt D."/>
            <person name="Oertli M."/>
            <person name="Naumann U."/>
            <person name="Petersen F."/>
            <person name="Wong J."/>
        </authorList>
    </citation>
    <scope>NUCLEOTIDE SEQUENCE</scope>
    <source>
        <strain evidence="2">GSM-AAB239-AS_SAM_17_03QT</strain>
        <tissue evidence="2">Leaf</tissue>
    </source>
</reference>
<name>A0AAX6I7S2_IRIPA</name>